<dbReference type="AlphaFoldDB" id="A0A7C4GE25"/>
<dbReference type="InterPro" id="IPR013216">
    <property type="entry name" value="Methyltransf_11"/>
</dbReference>
<reference evidence="2" key="1">
    <citation type="journal article" date="2020" name="mSystems">
        <title>Genome- and Community-Level Interaction Insights into Carbon Utilization and Element Cycling Functions of Hydrothermarchaeota in Hydrothermal Sediment.</title>
        <authorList>
            <person name="Zhou Z."/>
            <person name="Liu Y."/>
            <person name="Xu W."/>
            <person name="Pan J."/>
            <person name="Luo Z.H."/>
            <person name="Li M."/>
        </authorList>
    </citation>
    <scope>NUCLEOTIDE SEQUENCE [LARGE SCALE GENOMIC DNA]</scope>
    <source>
        <strain evidence="2">SpSt-488</strain>
    </source>
</reference>
<protein>
    <submittedName>
        <fullName evidence="2">Methyltransferase domain-containing protein</fullName>
    </submittedName>
</protein>
<dbReference type="CDD" id="cd02440">
    <property type="entry name" value="AdoMet_MTases"/>
    <property type="match status" value="1"/>
</dbReference>
<organism evidence="2">
    <name type="scientific">candidate division WOR-3 bacterium</name>
    <dbReference type="NCBI Taxonomy" id="2052148"/>
    <lineage>
        <taxon>Bacteria</taxon>
        <taxon>Bacteria division WOR-3</taxon>
    </lineage>
</organism>
<keyword evidence="2" id="KW-0808">Transferase</keyword>
<feature type="domain" description="Methyltransferase type 11" evidence="1">
    <location>
        <begin position="56"/>
        <end position="148"/>
    </location>
</feature>
<evidence type="ECO:0000259" key="1">
    <source>
        <dbReference type="Pfam" id="PF08241"/>
    </source>
</evidence>
<dbReference type="EMBL" id="DSUT01000121">
    <property type="protein sequence ID" value="HGK28457.1"/>
    <property type="molecule type" value="Genomic_DNA"/>
</dbReference>
<evidence type="ECO:0000313" key="2">
    <source>
        <dbReference type="EMBL" id="HGK28457.1"/>
    </source>
</evidence>
<name>A0A7C4GE25_UNCW3</name>
<dbReference type="InterPro" id="IPR029063">
    <property type="entry name" value="SAM-dependent_MTases_sf"/>
</dbReference>
<keyword evidence="2" id="KW-0489">Methyltransferase</keyword>
<dbReference type="GO" id="GO:0008757">
    <property type="term" value="F:S-adenosylmethionine-dependent methyltransferase activity"/>
    <property type="evidence" value="ECO:0007669"/>
    <property type="project" value="InterPro"/>
</dbReference>
<dbReference type="Pfam" id="PF08241">
    <property type="entry name" value="Methyltransf_11"/>
    <property type="match status" value="1"/>
</dbReference>
<sequence>MMDRRDWIPVAPAWERDPEDKDIWRRVVRMPSLALNRAEQEFLGNIAGKQVCVLSVGDGMAPLALATLGGRVTVVDSTATTLDVLVVRTQVVGVDMEYAQIELSDLSPIPAERFQIVYAAQTAGLMSDLLGFYSHIFRILAPGGRFIINEYHPFRRIWKAAPGPARLAHSYFERRREHCEPEDQDPDPASPGIAFSRYRFHWTVSDYCSALIDSGFRIVGLEEVGDTRQAWELPNLGGLPEQLVVAADKPA</sequence>
<comment type="caution">
    <text evidence="2">The sequence shown here is derived from an EMBL/GenBank/DDBJ whole genome shotgun (WGS) entry which is preliminary data.</text>
</comment>
<dbReference type="Gene3D" id="3.40.50.150">
    <property type="entry name" value="Vaccinia Virus protein VP39"/>
    <property type="match status" value="1"/>
</dbReference>
<dbReference type="GO" id="GO:0032259">
    <property type="term" value="P:methylation"/>
    <property type="evidence" value="ECO:0007669"/>
    <property type="project" value="UniProtKB-KW"/>
</dbReference>
<gene>
    <name evidence="2" type="ORF">ENS41_05825</name>
</gene>
<accession>A0A7C4GE25</accession>
<proteinExistence type="predicted"/>
<dbReference type="SUPFAM" id="SSF53335">
    <property type="entry name" value="S-adenosyl-L-methionine-dependent methyltransferases"/>
    <property type="match status" value="1"/>
</dbReference>